<gene>
    <name evidence="2" type="ORF">GU920_16940</name>
</gene>
<dbReference type="Gene3D" id="3.40.630.30">
    <property type="match status" value="1"/>
</dbReference>
<evidence type="ECO:0000313" key="3">
    <source>
        <dbReference type="Proteomes" id="UP001517376"/>
    </source>
</evidence>
<evidence type="ECO:0000313" key="2">
    <source>
        <dbReference type="EMBL" id="NBE09234.1"/>
    </source>
</evidence>
<dbReference type="InterPro" id="IPR016181">
    <property type="entry name" value="Acyl_CoA_acyltransferase"/>
</dbReference>
<keyword evidence="3" id="KW-1185">Reference proteome</keyword>
<dbReference type="EMBL" id="JAAATW010000004">
    <property type="protein sequence ID" value="NBE09234.1"/>
    <property type="molecule type" value="Genomic_DNA"/>
</dbReference>
<dbReference type="PROSITE" id="PS51186">
    <property type="entry name" value="GNAT"/>
    <property type="match status" value="1"/>
</dbReference>
<evidence type="ECO:0000259" key="1">
    <source>
        <dbReference type="PROSITE" id="PS51186"/>
    </source>
</evidence>
<proteinExistence type="predicted"/>
<reference evidence="3" key="1">
    <citation type="submission" date="2020-01" db="EMBL/GenBank/DDBJ databases">
        <title>Sphingomonas sp. strain CSW-10.</title>
        <authorList>
            <person name="Chen W.-M."/>
        </authorList>
    </citation>
    <scope>NUCLEOTIDE SEQUENCE [LARGE SCALE GENOMIC DNA]</scope>
    <source>
        <strain evidence="3">CCP-1</strain>
    </source>
</reference>
<dbReference type="Proteomes" id="UP001517376">
    <property type="component" value="Unassembled WGS sequence"/>
</dbReference>
<accession>A0ABW9Y9L1</accession>
<organism evidence="2 3">
    <name type="scientific">Paragemmobacter ruber</name>
    <dbReference type="NCBI Taxonomy" id="1985673"/>
    <lineage>
        <taxon>Bacteria</taxon>
        <taxon>Pseudomonadati</taxon>
        <taxon>Pseudomonadota</taxon>
        <taxon>Alphaproteobacteria</taxon>
        <taxon>Rhodobacterales</taxon>
        <taxon>Paracoccaceae</taxon>
        <taxon>Paragemmobacter</taxon>
    </lineage>
</organism>
<name>A0ABW9Y9L1_9RHOB</name>
<dbReference type="InterPro" id="IPR000182">
    <property type="entry name" value="GNAT_dom"/>
</dbReference>
<dbReference type="CDD" id="cd04301">
    <property type="entry name" value="NAT_SF"/>
    <property type="match status" value="1"/>
</dbReference>
<dbReference type="SUPFAM" id="SSF55729">
    <property type="entry name" value="Acyl-CoA N-acyltransferases (Nat)"/>
    <property type="match status" value="1"/>
</dbReference>
<feature type="domain" description="N-acetyltransferase" evidence="1">
    <location>
        <begin position="90"/>
        <end position="241"/>
    </location>
</feature>
<dbReference type="Pfam" id="PF00583">
    <property type="entry name" value="Acetyltransf_1"/>
    <property type="match status" value="1"/>
</dbReference>
<comment type="caution">
    <text evidence="2">The sequence shown here is derived from an EMBL/GenBank/DDBJ whole genome shotgun (WGS) entry which is preliminary data.</text>
</comment>
<protein>
    <submittedName>
        <fullName evidence="2">GNAT family N-acetyltransferase</fullName>
    </submittedName>
</protein>
<dbReference type="RefSeq" id="WP_161768298.1">
    <property type="nucleotide sequence ID" value="NZ_JAAATW010000004.1"/>
</dbReference>
<sequence length="241" mass="25685">MTPDLLAQVTEATWPPARTLPQGPWLIREGRGGGQRVSAASAAGDWTVDDIPAAEAAMRALGQPPLFVLYPGDAALDRALADRGYQHHDPVVAYAAPVADLAATAPPFLTTFPHWPPLAVARQLWDQGGIGPARQAVMDRAQGAKTAILGRSGDRAAGIAFTAIHENIAMLHALEVAPDQRRKGCAHNILRAAALWARDHGAHTLTLLVTERNAAARALYASLNMQVVGQYHYRKQAPAEG</sequence>